<organism evidence="2 3">
    <name type="scientific">Parasponia andersonii</name>
    <name type="common">Sponia andersonii</name>
    <dbReference type="NCBI Taxonomy" id="3476"/>
    <lineage>
        <taxon>Eukaryota</taxon>
        <taxon>Viridiplantae</taxon>
        <taxon>Streptophyta</taxon>
        <taxon>Embryophyta</taxon>
        <taxon>Tracheophyta</taxon>
        <taxon>Spermatophyta</taxon>
        <taxon>Magnoliopsida</taxon>
        <taxon>eudicotyledons</taxon>
        <taxon>Gunneridae</taxon>
        <taxon>Pentapetalae</taxon>
        <taxon>rosids</taxon>
        <taxon>fabids</taxon>
        <taxon>Rosales</taxon>
        <taxon>Cannabaceae</taxon>
        <taxon>Parasponia</taxon>
    </lineage>
</organism>
<accession>A0A2P5BX67</accession>
<dbReference type="InterPro" id="IPR002156">
    <property type="entry name" value="RNaseH_domain"/>
</dbReference>
<dbReference type="Pfam" id="PF13456">
    <property type="entry name" value="RVT_3"/>
    <property type="match status" value="1"/>
</dbReference>
<evidence type="ECO:0000259" key="1">
    <source>
        <dbReference type="Pfam" id="PF13456"/>
    </source>
</evidence>
<evidence type="ECO:0000313" key="2">
    <source>
        <dbReference type="EMBL" id="PON53387.1"/>
    </source>
</evidence>
<evidence type="ECO:0000313" key="3">
    <source>
        <dbReference type="Proteomes" id="UP000237105"/>
    </source>
</evidence>
<dbReference type="GO" id="GO:0003676">
    <property type="term" value="F:nucleic acid binding"/>
    <property type="evidence" value="ECO:0007669"/>
    <property type="project" value="InterPro"/>
</dbReference>
<dbReference type="Proteomes" id="UP000237105">
    <property type="component" value="Unassembled WGS sequence"/>
</dbReference>
<dbReference type="EMBL" id="JXTB01000207">
    <property type="protein sequence ID" value="PON53387.1"/>
    <property type="molecule type" value="Genomic_DNA"/>
</dbReference>
<name>A0A2P5BX67_PARAD</name>
<reference evidence="3" key="1">
    <citation type="submission" date="2016-06" db="EMBL/GenBank/DDBJ databases">
        <title>Parallel loss of symbiosis genes in relatives of nitrogen-fixing non-legume Parasponia.</title>
        <authorList>
            <person name="Van Velzen R."/>
            <person name="Holmer R."/>
            <person name="Bu F."/>
            <person name="Rutten L."/>
            <person name="Van Zeijl A."/>
            <person name="Liu W."/>
            <person name="Santuari L."/>
            <person name="Cao Q."/>
            <person name="Sharma T."/>
            <person name="Shen D."/>
            <person name="Roswanjaya Y."/>
            <person name="Wardhani T."/>
            <person name="Kalhor M.S."/>
            <person name="Jansen J."/>
            <person name="Van den Hoogen J."/>
            <person name="Gungor B."/>
            <person name="Hartog M."/>
            <person name="Hontelez J."/>
            <person name="Verver J."/>
            <person name="Yang W.-C."/>
            <person name="Schijlen E."/>
            <person name="Repin R."/>
            <person name="Schilthuizen M."/>
            <person name="Schranz E."/>
            <person name="Heidstra R."/>
            <person name="Miyata K."/>
            <person name="Fedorova E."/>
            <person name="Kohlen W."/>
            <person name="Bisseling T."/>
            <person name="Smit S."/>
            <person name="Geurts R."/>
        </authorList>
    </citation>
    <scope>NUCLEOTIDE SEQUENCE [LARGE SCALE GENOMIC DNA]</scope>
    <source>
        <strain evidence="3">cv. WU1-14</strain>
    </source>
</reference>
<sequence length="147" mass="16211">MSVQIRASSDVAFKEKIDTAVVIVCNKSDQILSLSTEGFPASSPLGPELRAILLALTTCAYHNRMGTTLDNDSREAMTAIDSKTYPDGSLPHLLADILDLDSFVDFSVFWVPRELVKATHDLASWAFRSGRSGNIILWEVLPLWQSL</sequence>
<comment type="caution">
    <text evidence="2">The sequence shown here is derived from an EMBL/GenBank/DDBJ whole genome shotgun (WGS) entry which is preliminary data.</text>
</comment>
<proteinExistence type="predicted"/>
<dbReference type="GO" id="GO:0004523">
    <property type="term" value="F:RNA-DNA hybrid ribonuclease activity"/>
    <property type="evidence" value="ECO:0007669"/>
    <property type="project" value="InterPro"/>
</dbReference>
<gene>
    <name evidence="2" type="ORF">PanWU01x14_202690</name>
</gene>
<feature type="domain" description="RNase H type-1" evidence="1">
    <location>
        <begin position="10"/>
        <end position="126"/>
    </location>
</feature>
<dbReference type="AlphaFoldDB" id="A0A2P5BX67"/>
<protein>
    <recommendedName>
        <fullName evidence="1">RNase H type-1 domain-containing protein</fullName>
    </recommendedName>
</protein>
<keyword evidence="3" id="KW-1185">Reference proteome</keyword>